<evidence type="ECO:0000313" key="1">
    <source>
        <dbReference type="EMBL" id="NGY61664.1"/>
    </source>
</evidence>
<proteinExistence type="predicted"/>
<dbReference type="SUPFAM" id="SSF56784">
    <property type="entry name" value="HAD-like"/>
    <property type="match status" value="1"/>
</dbReference>
<dbReference type="Gene3D" id="3.30.1240.10">
    <property type="match status" value="1"/>
</dbReference>
<accession>A0A7C9RSC0</accession>
<dbReference type="GO" id="GO:0016791">
    <property type="term" value="F:phosphatase activity"/>
    <property type="evidence" value="ECO:0007669"/>
    <property type="project" value="TreeGrafter"/>
</dbReference>
<organism evidence="1 2">
    <name type="scientific">Lentzea alba</name>
    <dbReference type="NCBI Taxonomy" id="2714351"/>
    <lineage>
        <taxon>Bacteria</taxon>
        <taxon>Bacillati</taxon>
        <taxon>Actinomycetota</taxon>
        <taxon>Actinomycetes</taxon>
        <taxon>Pseudonocardiales</taxon>
        <taxon>Pseudonocardiaceae</taxon>
        <taxon>Lentzea</taxon>
    </lineage>
</organism>
<dbReference type="NCBIfam" id="TIGR01484">
    <property type="entry name" value="HAD-SF-IIB"/>
    <property type="match status" value="1"/>
</dbReference>
<dbReference type="GO" id="GO:0005829">
    <property type="term" value="C:cytosol"/>
    <property type="evidence" value="ECO:0007669"/>
    <property type="project" value="TreeGrafter"/>
</dbReference>
<gene>
    <name evidence="1" type="ORF">G7043_22300</name>
</gene>
<dbReference type="GO" id="GO:0000287">
    <property type="term" value="F:magnesium ion binding"/>
    <property type="evidence" value="ECO:0007669"/>
    <property type="project" value="TreeGrafter"/>
</dbReference>
<dbReference type="Proteomes" id="UP000481360">
    <property type="component" value="Unassembled WGS sequence"/>
</dbReference>
<dbReference type="PANTHER" id="PTHR10000">
    <property type="entry name" value="PHOSPHOSERINE PHOSPHATASE"/>
    <property type="match status" value="1"/>
</dbReference>
<reference evidence="1 2" key="1">
    <citation type="submission" date="2020-03" db="EMBL/GenBank/DDBJ databases">
        <title>Isolation and identification of active actinomycetes.</title>
        <authorList>
            <person name="Sun X."/>
        </authorList>
    </citation>
    <scope>NUCLEOTIDE SEQUENCE [LARGE SCALE GENOMIC DNA]</scope>
    <source>
        <strain evidence="1 2">NEAU-D13</strain>
    </source>
</reference>
<protein>
    <submittedName>
        <fullName evidence="1">HAD family phosphatase</fullName>
    </submittedName>
</protein>
<dbReference type="AlphaFoldDB" id="A0A7C9RSC0"/>
<dbReference type="InterPro" id="IPR006379">
    <property type="entry name" value="HAD-SF_hydro_IIB"/>
</dbReference>
<dbReference type="InterPro" id="IPR000150">
    <property type="entry name" value="Cof"/>
</dbReference>
<dbReference type="InterPro" id="IPR023214">
    <property type="entry name" value="HAD_sf"/>
</dbReference>
<dbReference type="Gene3D" id="3.40.50.1000">
    <property type="entry name" value="HAD superfamily/HAD-like"/>
    <property type="match status" value="1"/>
</dbReference>
<dbReference type="InterPro" id="IPR036412">
    <property type="entry name" value="HAD-like_sf"/>
</dbReference>
<dbReference type="Pfam" id="PF08282">
    <property type="entry name" value="Hydrolase_3"/>
    <property type="match status" value="1"/>
</dbReference>
<dbReference type="PANTHER" id="PTHR10000:SF8">
    <property type="entry name" value="HAD SUPERFAMILY HYDROLASE-LIKE, TYPE 3"/>
    <property type="match status" value="1"/>
</dbReference>
<sequence>MEKPLLIASDVDGTLLGLDERVSARTAAVVGRVLAAETPFVLVTGRPPRWVPVVATQAGLTGYAVCANGAVLYDIGADEVVWQRDLGPVQLHDIAHALGEVIPGVTFATERVGDGPTFLAEHDYLHAWAENAGRYSRAEVFGFPAVKLLARQAGMSSAAMTEAAVQVLGNEVSITYSTGVGLIEISRADVTKATGLADVAERFGIEASGVIAFGDMPNDVPMLEWAGHGVAMANAHQDALDAADEVTASNDEDGVAQLLERWF</sequence>
<dbReference type="EMBL" id="JAAMPJ010000006">
    <property type="protein sequence ID" value="NGY61664.1"/>
    <property type="molecule type" value="Genomic_DNA"/>
</dbReference>
<comment type="caution">
    <text evidence="1">The sequence shown here is derived from an EMBL/GenBank/DDBJ whole genome shotgun (WGS) entry which is preliminary data.</text>
</comment>
<dbReference type="NCBIfam" id="TIGR00099">
    <property type="entry name" value="Cof-subfamily"/>
    <property type="match status" value="1"/>
</dbReference>
<name>A0A7C9RSC0_9PSEU</name>
<keyword evidence="2" id="KW-1185">Reference proteome</keyword>
<evidence type="ECO:0000313" key="2">
    <source>
        <dbReference type="Proteomes" id="UP000481360"/>
    </source>
</evidence>
<dbReference type="RefSeq" id="WP_166048406.1">
    <property type="nucleotide sequence ID" value="NZ_JAAMPJ010000006.1"/>
</dbReference>